<dbReference type="GO" id="GO:0005634">
    <property type="term" value="C:nucleus"/>
    <property type="evidence" value="ECO:0007669"/>
    <property type="project" value="TreeGrafter"/>
</dbReference>
<sequence length="112" mass="13388">ETLNNRRDISQAMMRSYAQVLRKFMADKENIQSFIEIIVHLKLELALFVEETKRGWSLATETLNNRQDISQATMRSYPQLLRKFMADKENRQSFIEIIVHLKLELYLLKKQK</sequence>
<proteinExistence type="predicted"/>
<dbReference type="InterPro" id="IPR039662">
    <property type="entry name" value="Cohesin_Scc3/SA"/>
</dbReference>
<keyword evidence="3" id="KW-1185">Reference proteome</keyword>
<organism evidence="2 3">
    <name type="scientific">Coptis chinensis</name>
    <dbReference type="NCBI Taxonomy" id="261450"/>
    <lineage>
        <taxon>Eukaryota</taxon>
        <taxon>Viridiplantae</taxon>
        <taxon>Streptophyta</taxon>
        <taxon>Embryophyta</taxon>
        <taxon>Tracheophyta</taxon>
        <taxon>Spermatophyta</taxon>
        <taxon>Magnoliopsida</taxon>
        <taxon>Ranunculales</taxon>
        <taxon>Ranunculaceae</taxon>
        <taxon>Coptidoideae</taxon>
        <taxon>Coptis</taxon>
    </lineage>
</organism>
<dbReference type="Proteomes" id="UP000631114">
    <property type="component" value="Unassembled WGS sequence"/>
</dbReference>
<dbReference type="GO" id="GO:0008278">
    <property type="term" value="C:cohesin complex"/>
    <property type="evidence" value="ECO:0007669"/>
    <property type="project" value="TreeGrafter"/>
</dbReference>
<dbReference type="GO" id="GO:0007062">
    <property type="term" value="P:sister chromatid cohesion"/>
    <property type="evidence" value="ECO:0007669"/>
    <property type="project" value="TreeGrafter"/>
</dbReference>
<accession>A0A835HX77</accession>
<dbReference type="EMBL" id="JADFTS010000005">
    <property type="protein sequence ID" value="KAF9604948.1"/>
    <property type="molecule type" value="Genomic_DNA"/>
</dbReference>
<dbReference type="PANTHER" id="PTHR11199:SF0">
    <property type="entry name" value="LD34181P-RELATED"/>
    <property type="match status" value="1"/>
</dbReference>
<dbReference type="InterPro" id="IPR056396">
    <property type="entry name" value="HEAT_SCC3-SA"/>
</dbReference>
<name>A0A835HX77_9MAGN</name>
<dbReference type="AlphaFoldDB" id="A0A835HX77"/>
<evidence type="ECO:0000259" key="1">
    <source>
        <dbReference type="Pfam" id="PF24571"/>
    </source>
</evidence>
<evidence type="ECO:0000313" key="3">
    <source>
        <dbReference type="Proteomes" id="UP000631114"/>
    </source>
</evidence>
<feature type="domain" description="Cohesin subunit SCC3/SA HEAT-repeats" evidence="1">
    <location>
        <begin position="62"/>
        <end position="111"/>
    </location>
</feature>
<protein>
    <recommendedName>
        <fullName evidence="1">Cohesin subunit SCC3/SA HEAT-repeats domain-containing protein</fullName>
    </recommendedName>
</protein>
<dbReference type="OrthoDB" id="498590at2759"/>
<dbReference type="GO" id="GO:0000785">
    <property type="term" value="C:chromatin"/>
    <property type="evidence" value="ECO:0007669"/>
    <property type="project" value="TreeGrafter"/>
</dbReference>
<feature type="domain" description="Cohesin subunit SCC3/SA HEAT-repeats" evidence="1">
    <location>
        <begin position="4"/>
        <end position="45"/>
    </location>
</feature>
<reference evidence="2 3" key="1">
    <citation type="submission" date="2020-10" db="EMBL/GenBank/DDBJ databases">
        <title>The Coptis chinensis genome and diversification of protoberbering-type alkaloids.</title>
        <authorList>
            <person name="Wang B."/>
            <person name="Shu S."/>
            <person name="Song C."/>
            <person name="Liu Y."/>
        </authorList>
    </citation>
    <scope>NUCLEOTIDE SEQUENCE [LARGE SCALE GENOMIC DNA]</scope>
    <source>
        <strain evidence="2">HL-2020</strain>
        <tissue evidence="2">Leaf</tissue>
    </source>
</reference>
<comment type="caution">
    <text evidence="2">The sequence shown here is derived from an EMBL/GenBank/DDBJ whole genome shotgun (WGS) entry which is preliminary data.</text>
</comment>
<dbReference type="Pfam" id="PF24571">
    <property type="entry name" value="HEAT_SCC3-SA"/>
    <property type="match status" value="2"/>
</dbReference>
<dbReference type="PANTHER" id="PTHR11199">
    <property type="entry name" value="STROMAL ANTIGEN"/>
    <property type="match status" value="1"/>
</dbReference>
<feature type="non-terminal residue" evidence="2">
    <location>
        <position position="1"/>
    </location>
</feature>
<dbReference type="GO" id="GO:0003682">
    <property type="term" value="F:chromatin binding"/>
    <property type="evidence" value="ECO:0007669"/>
    <property type="project" value="TreeGrafter"/>
</dbReference>
<gene>
    <name evidence="2" type="ORF">IFM89_011315</name>
</gene>
<evidence type="ECO:0000313" key="2">
    <source>
        <dbReference type="EMBL" id="KAF9604948.1"/>
    </source>
</evidence>